<proteinExistence type="predicted"/>
<dbReference type="RefSeq" id="WP_280026327.1">
    <property type="nucleotide sequence ID" value="NZ_JAOCKG010000002.1"/>
</dbReference>
<dbReference type="Pfam" id="PF12833">
    <property type="entry name" value="HTH_18"/>
    <property type="match status" value="1"/>
</dbReference>
<evidence type="ECO:0000313" key="5">
    <source>
        <dbReference type="EMBL" id="MDH2050348.1"/>
    </source>
</evidence>
<evidence type="ECO:0000259" key="4">
    <source>
        <dbReference type="PROSITE" id="PS01124"/>
    </source>
</evidence>
<dbReference type="GO" id="GO:0003700">
    <property type="term" value="F:DNA-binding transcription factor activity"/>
    <property type="evidence" value="ECO:0007669"/>
    <property type="project" value="InterPro"/>
</dbReference>
<evidence type="ECO:0000256" key="1">
    <source>
        <dbReference type="ARBA" id="ARBA00023015"/>
    </source>
</evidence>
<gene>
    <name evidence="5" type="ORF">N5K24_08060</name>
</gene>
<dbReference type="PROSITE" id="PS01124">
    <property type="entry name" value="HTH_ARAC_FAMILY_2"/>
    <property type="match status" value="1"/>
</dbReference>
<protein>
    <submittedName>
        <fullName evidence="5">AraC family transcriptional regulator</fullName>
    </submittedName>
</protein>
<organism evidence="5 6">
    <name type="scientific">Achromobacter marplatensis</name>
    <dbReference type="NCBI Taxonomy" id="470868"/>
    <lineage>
        <taxon>Bacteria</taxon>
        <taxon>Pseudomonadati</taxon>
        <taxon>Pseudomonadota</taxon>
        <taxon>Betaproteobacteria</taxon>
        <taxon>Burkholderiales</taxon>
        <taxon>Alcaligenaceae</taxon>
        <taxon>Achromobacter</taxon>
    </lineage>
</organism>
<keyword evidence="1" id="KW-0805">Transcription regulation</keyword>
<dbReference type="GO" id="GO:0043565">
    <property type="term" value="F:sequence-specific DNA binding"/>
    <property type="evidence" value="ECO:0007669"/>
    <property type="project" value="InterPro"/>
</dbReference>
<dbReference type="EMBL" id="JAOCKG010000002">
    <property type="protein sequence ID" value="MDH2050348.1"/>
    <property type="molecule type" value="Genomic_DNA"/>
</dbReference>
<dbReference type="InterPro" id="IPR009057">
    <property type="entry name" value="Homeodomain-like_sf"/>
</dbReference>
<evidence type="ECO:0000256" key="3">
    <source>
        <dbReference type="ARBA" id="ARBA00023163"/>
    </source>
</evidence>
<dbReference type="AlphaFoldDB" id="A0AA42W9D9"/>
<keyword evidence="2" id="KW-0238">DNA-binding</keyword>
<keyword evidence="3" id="KW-0804">Transcription</keyword>
<feature type="domain" description="HTH araC/xylS-type" evidence="4">
    <location>
        <begin position="198"/>
        <end position="296"/>
    </location>
</feature>
<dbReference type="SUPFAM" id="SSF46689">
    <property type="entry name" value="Homeodomain-like"/>
    <property type="match status" value="2"/>
</dbReference>
<dbReference type="InterPro" id="IPR018060">
    <property type="entry name" value="HTH_AraC"/>
</dbReference>
<dbReference type="InterPro" id="IPR050204">
    <property type="entry name" value="AraC_XylS_family_regulators"/>
</dbReference>
<comment type="caution">
    <text evidence="5">The sequence shown here is derived from an EMBL/GenBank/DDBJ whole genome shotgun (WGS) entry which is preliminary data.</text>
</comment>
<dbReference type="Gene3D" id="1.10.10.60">
    <property type="entry name" value="Homeodomain-like"/>
    <property type="match status" value="2"/>
</dbReference>
<evidence type="ECO:0000313" key="6">
    <source>
        <dbReference type="Proteomes" id="UP001161276"/>
    </source>
</evidence>
<reference evidence="5" key="1">
    <citation type="submission" date="2022-09" db="EMBL/GenBank/DDBJ databases">
        <title>Intensive care unit water sources are persistently colonized with multi-drug resistant bacteria and are the site of extensive horizontal gene transfer of antibiotic resistance genes.</title>
        <authorList>
            <person name="Diorio-Toth L."/>
        </authorList>
    </citation>
    <scope>NUCLEOTIDE SEQUENCE</scope>
    <source>
        <strain evidence="5">GD03676</strain>
    </source>
</reference>
<accession>A0AA42W9D9</accession>
<name>A0AA42W9D9_9BURK</name>
<evidence type="ECO:0000256" key="2">
    <source>
        <dbReference type="ARBA" id="ARBA00023125"/>
    </source>
</evidence>
<sequence length="299" mass="32199">MPQWPDAPPSLRHVYPGASIQAIRTSPACGAGLEILRVGYALPDFGEVRSEDDGDDFLLSLSLTDSQRVQYEGGRPHPMPVAAEALTIRRASAPYRAELRTPFDFLYFRIPPKSLERLSEDLGLPHVGDLSCLPGQSDPVLAGLGNALLPALDAPGTADPLFIDHIALAVQVHVAQKYGGAALCQAPARGGLAGWQEKLAKDTLASDLLANVSISDVALACGLSRSYFIKAFRQTVGTTPHRWLLEHRVEKAKLMLLNSGRSVAEIAGDCGFSDQAHLTRVFASTVGVPPAAWRRQHRN</sequence>
<dbReference type="Proteomes" id="UP001161276">
    <property type="component" value="Unassembled WGS sequence"/>
</dbReference>
<dbReference type="PANTHER" id="PTHR46796:SF14">
    <property type="entry name" value="TRANSCRIPTIONAL REGULATORY PROTEIN"/>
    <property type="match status" value="1"/>
</dbReference>
<dbReference type="SMART" id="SM00342">
    <property type="entry name" value="HTH_ARAC"/>
    <property type="match status" value="1"/>
</dbReference>
<dbReference type="PANTHER" id="PTHR46796">
    <property type="entry name" value="HTH-TYPE TRANSCRIPTIONAL ACTIVATOR RHAS-RELATED"/>
    <property type="match status" value="1"/>
</dbReference>